<gene>
    <name evidence="1" type="ORF">BofuT4_P004990.1</name>
</gene>
<protein>
    <submittedName>
        <fullName evidence="1">Uncharacterized protein</fullName>
    </submittedName>
</protein>
<evidence type="ECO:0000313" key="2">
    <source>
        <dbReference type="Proteomes" id="UP000008177"/>
    </source>
</evidence>
<proteinExistence type="predicted"/>
<dbReference type="Proteomes" id="UP000008177">
    <property type="component" value="Unplaced contigs"/>
</dbReference>
<dbReference type="HOGENOM" id="CLU_3032078_0_0_1"/>
<dbReference type="EMBL" id="FQ790286">
    <property type="protein sequence ID" value="CCD47340.1"/>
    <property type="molecule type" value="Genomic_DNA"/>
</dbReference>
<dbReference type="AlphaFoldDB" id="G2Y3V0"/>
<dbReference type="InParanoid" id="G2Y3V0"/>
<name>G2Y3V0_BOTF4</name>
<sequence length="55" mass="6322">MDQLLVVATTQQGDLSWGEDMEILLRTAQRILSIPCPLRLHLYPLQQRAHRAPLD</sequence>
<organism evidence="1 2">
    <name type="scientific">Botryotinia fuckeliana (strain T4)</name>
    <name type="common">Noble rot fungus</name>
    <name type="synonym">Botrytis cinerea</name>
    <dbReference type="NCBI Taxonomy" id="999810"/>
    <lineage>
        <taxon>Eukaryota</taxon>
        <taxon>Fungi</taxon>
        <taxon>Dikarya</taxon>
        <taxon>Ascomycota</taxon>
        <taxon>Pezizomycotina</taxon>
        <taxon>Leotiomycetes</taxon>
        <taxon>Helotiales</taxon>
        <taxon>Sclerotiniaceae</taxon>
        <taxon>Botrytis</taxon>
    </lineage>
</organism>
<accession>G2Y3V0</accession>
<evidence type="ECO:0000313" key="1">
    <source>
        <dbReference type="EMBL" id="CCD47340.1"/>
    </source>
</evidence>
<reference evidence="2" key="1">
    <citation type="journal article" date="2011" name="PLoS Genet.">
        <title>Genomic analysis of the necrotrophic fungal pathogens Sclerotinia sclerotiorum and Botrytis cinerea.</title>
        <authorList>
            <person name="Amselem J."/>
            <person name="Cuomo C.A."/>
            <person name="van Kan J.A."/>
            <person name="Viaud M."/>
            <person name="Benito E.P."/>
            <person name="Couloux A."/>
            <person name="Coutinho P.M."/>
            <person name="de Vries R.P."/>
            <person name="Dyer P.S."/>
            <person name="Fillinger S."/>
            <person name="Fournier E."/>
            <person name="Gout L."/>
            <person name="Hahn M."/>
            <person name="Kohn L."/>
            <person name="Lapalu N."/>
            <person name="Plummer K.M."/>
            <person name="Pradier J.M."/>
            <person name="Quevillon E."/>
            <person name="Sharon A."/>
            <person name="Simon A."/>
            <person name="ten Have A."/>
            <person name="Tudzynski B."/>
            <person name="Tudzynski P."/>
            <person name="Wincker P."/>
            <person name="Andrew M."/>
            <person name="Anthouard V."/>
            <person name="Beever R.E."/>
            <person name="Beffa R."/>
            <person name="Benoit I."/>
            <person name="Bouzid O."/>
            <person name="Brault B."/>
            <person name="Chen Z."/>
            <person name="Choquer M."/>
            <person name="Collemare J."/>
            <person name="Cotton P."/>
            <person name="Danchin E.G."/>
            <person name="Da Silva C."/>
            <person name="Gautier A."/>
            <person name="Giraud C."/>
            <person name="Giraud T."/>
            <person name="Gonzalez C."/>
            <person name="Grossetete S."/>
            <person name="Guldener U."/>
            <person name="Henrissat B."/>
            <person name="Howlett B.J."/>
            <person name="Kodira C."/>
            <person name="Kretschmer M."/>
            <person name="Lappartient A."/>
            <person name="Leroch M."/>
            <person name="Levis C."/>
            <person name="Mauceli E."/>
            <person name="Neuveglise C."/>
            <person name="Oeser B."/>
            <person name="Pearson M."/>
            <person name="Poulain J."/>
            <person name="Poussereau N."/>
            <person name="Quesneville H."/>
            <person name="Rascle C."/>
            <person name="Schumacher J."/>
            <person name="Segurens B."/>
            <person name="Sexton A."/>
            <person name="Silva E."/>
            <person name="Sirven C."/>
            <person name="Soanes D.M."/>
            <person name="Talbot N.J."/>
            <person name="Templeton M."/>
            <person name="Yandava C."/>
            <person name="Yarden O."/>
            <person name="Zeng Q."/>
            <person name="Rollins J.A."/>
            <person name="Lebrun M.H."/>
            <person name="Dickman M."/>
        </authorList>
    </citation>
    <scope>NUCLEOTIDE SEQUENCE [LARGE SCALE GENOMIC DNA]</scope>
    <source>
        <strain evidence="2">T4</strain>
    </source>
</reference>